<reference evidence="1" key="1">
    <citation type="journal article" date="2020" name="Nature">
        <title>Giant virus diversity and host interactions through global metagenomics.</title>
        <authorList>
            <person name="Schulz F."/>
            <person name="Roux S."/>
            <person name="Paez-Espino D."/>
            <person name="Jungbluth S."/>
            <person name="Walsh D.A."/>
            <person name="Denef V.J."/>
            <person name="McMahon K.D."/>
            <person name="Konstantinidis K.T."/>
            <person name="Eloe-Fadrosh E.A."/>
            <person name="Kyrpides N.C."/>
            <person name="Woyke T."/>
        </authorList>
    </citation>
    <scope>NUCLEOTIDE SEQUENCE</scope>
    <source>
        <strain evidence="1">GVMAG-M-3300009161-34</strain>
    </source>
</reference>
<proteinExistence type="predicted"/>
<protein>
    <submittedName>
        <fullName evidence="1">Uncharacterized protein</fullName>
    </submittedName>
</protein>
<name>A0A6C0EYG9_9ZZZZ</name>
<dbReference type="Gene3D" id="3.10.450.40">
    <property type="match status" value="1"/>
</dbReference>
<organism evidence="1">
    <name type="scientific">viral metagenome</name>
    <dbReference type="NCBI Taxonomy" id="1070528"/>
    <lineage>
        <taxon>unclassified sequences</taxon>
        <taxon>metagenomes</taxon>
        <taxon>organismal metagenomes</taxon>
    </lineage>
</organism>
<dbReference type="EMBL" id="MN738961">
    <property type="protein sequence ID" value="QHT33270.1"/>
    <property type="molecule type" value="Genomic_DNA"/>
</dbReference>
<dbReference type="AlphaFoldDB" id="A0A6C0EYG9"/>
<accession>A0A6C0EYG9</accession>
<evidence type="ECO:0000313" key="1">
    <source>
        <dbReference type="EMBL" id="QHT33270.1"/>
    </source>
</evidence>
<sequence>MTRKSIIFLEKIYKTQGEFDVFVKNIIYNDIGICNDIKNMYPEHYNTLVEILKRHPDFICKTQDMCNIKIVKDKLNINALKTIIIKKDGSEIDISWKVAITGKPKGDKQELMSAMRSSIDEQIVQFRKGSDKKCVLCTNTDNLHIDHIIHFDEIVLNFINIMKSKNINIPDTFGDTNDDTHRRCFLETDKDFKNEWTDYHYENAQLRVLCQKCNLTRTKTNHKL</sequence>